<reference evidence="1 2" key="1">
    <citation type="submission" date="2022-12" db="EMBL/GenBank/DDBJ databases">
        <title>Chromosome-scale assembly of the Ensete ventricosum genome.</title>
        <authorList>
            <person name="Dussert Y."/>
            <person name="Stocks J."/>
            <person name="Wendawek A."/>
            <person name="Woldeyes F."/>
            <person name="Nichols R.A."/>
            <person name="Borrell J.S."/>
        </authorList>
    </citation>
    <scope>NUCLEOTIDE SEQUENCE [LARGE SCALE GENOMIC DNA]</scope>
    <source>
        <strain evidence="2">cv. Maze</strain>
        <tissue evidence="1">Seeds</tissue>
    </source>
</reference>
<sequence>MLSLSSPVSLFSVQSCTLFPICASASPNSSLPGAVVVVEVEVEVGGGGGGAHGCVSASLALASLKLVFNGFCLLTLSEGQKGASFSRSPLLDLRSPGNRSPKIWREFRSKEEADGIVEKMRFSRLVRR</sequence>
<dbReference type="AlphaFoldDB" id="A0AAV8Q605"/>
<dbReference type="Proteomes" id="UP001222027">
    <property type="component" value="Unassembled WGS sequence"/>
</dbReference>
<protein>
    <submittedName>
        <fullName evidence="1">Uncharacterized protein</fullName>
    </submittedName>
</protein>
<evidence type="ECO:0000313" key="1">
    <source>
        <dbReference type="EMBL" id="KAJ8470437.1"/>
    </source>
</evidence>
<organism evidence="1 2">
    <name type="scientific">Ensete ventricosum</name>
    <name type="common">Abyssinian banana</name>
    <name type="synonym">Musa ensete</name>
    <dbReference type="NCBI Taxonomy" id="4639"/>
    <lineage>
        <taxon>Eukaryota</taxon>
        <taxon>Viridiplantae</taxon>
        <taxon>Streptophyta</taxon>
        <taxon>Embryophyta</taxon>
        <taxon>Tracheophyta</taxon>
        <taxon>Spermatophyta</taxon>
        <taxon>Magnoliopsida</taxon>
        <taxon>Liliopsida</taxon>
        <taxon>Zingiberales</taxon>
        <taxon>Musaceae</taxon>
        <taxon>Ensete</taxon>
    </lineage>
</organism>
<gene>
    <name evidence="1" type="ORF">OPV22_024780</name>
</gene>
<keyword evidence="2" id="KW-1185">Reference proteome</keyword>
<name>A0AAV8Q605_ENSVE</name>
<proteinExistence type="predicted"/>
<evidence type="ECO:0000313" key="2">
    <source>
        <dbReference type="Proteomes" id="UP001222027"/>
    </source>
</evidence>
<comment type="caution">
    <text evidence="1">The sequence shown here is derived from an EMBL/GenBank/DDBJ whole genome shotgun (WGS) entry which is preliminary data.</text>
</comment>
<dbReference type="EMBL" id="JAQQAF010000007">
    <property type="protein sequence ID" value="KAJ8470437.1"/>
    <property type="molecule type" value="Genomic_DNA"/>
</dbReference>
<accession>A0AAV8Q605</accession>